<evidence type="ECO:0000256" key="1">
    <source>
        <dbReference type="SAM" id="Phobius"/>
    </source>
</evidence>
<dbReference type="Proteomes" id="UP000196503">
    <property type="component" value="Unassembled WGS sequence"/>
</dbReference>
<keyword evidence="1" id="KW-0472">Membrane</keyword>
<evidence type="ECO:0000313" key="3">
    <source>
        <dbReference type="Proteomes" id="UP000196503"/>
    </source>
</evidence>
<accession>A0A200I199</accession>
<gene>
    <name evidence="2" type="ORF">A5869_001593</name>
</gene>
<dbReference type="EMBL" id="NIBL01000002">
    <property type="protein sequence ID" value="OUZ18111.1"/>
    <property type="molecule type" value="Genomic_DNA"/>
</dbReference>
<protein>
    <submittedName>
        <fullName evidence="2">Uncharacterized protein</fullName>
    </submittedName>
</protein>
<sequence>MKKSARWTRQQKIDGLIDVIFMLIFLLCLMLLKYFGISTSFLWPILLFPWMINGALRRKRMFREVTMMMELLDIPVAELRKVLGFGSYDLTEWDEKRTLISLPYLYRLVDYVEERYFIAFHEHYNKEAAAKKLAEKHAAVVSD</sequence>
<comment type="caution">
    <text evidence="2">The sequence shown here is derived from an EMBL/GenBank/DDBJ whole genome shotgun (WGS) entry which is preliminary data.</text>
</comment>
<dbReference type="AlphaFoldDB" id="A0A200I199"/>
<keyword evidence="1" id="KW-0812">Transmembrane</keyword>
<reference evidence="2 3" key="1">
    <citation type="submission" date="2017-05" db="EMBL/GenBank/DDBJ databases">
        <title>The Genome Sequence of Enterococcus faecium 2D5_DIV0622.</title>
        <authorList>
            <consortium name="The Broad Institute Genomics Platform"/>
            <consortium name="The Broad Institute Genomic Center for Infectious Diseases"/>
            <person name="Earl A."/>
            <person name="Manson A."/>
            <person name="Schwartman J."/>
            <person name="Gilmore M."/>
            <person name="Abouelleil A."/>
            <person name="Cao P."/>
            <person name="Chapman S."/>
            <person name="Cusick C."/>
            <person name="Shea T."/>
            <person name="Young S."/>
            <person name="Neafsey D."/>
            <person name="Nusbaum C."/>
            <person name="Birren B."/>
        </authorList>
    </citation>
    <scope>NUCLEOTIDE SEQUENCE [LARGE SCALE GENOMIC DNA]</scope>
    <source>
        <strain evidence="2 3">2D5_DIV0622</strain>
    </source>
</reference>
<evidence type="ECO:0000313" key="2">
    <source>
        <dbReference type="EMBL" id="OUZ18111.1"/>
    </source>
</evidence>
<feature type="transmembrane region" description="Helical" evidence="1">
    <location>
        <begin position="16"/>
        <end position="35"/>
    </location>
</feature>
<organism evidence="2 3">
    <name type="scientific">Enterococcus cecorum</name>
    <dbReference type="NCBI Taxonomy" id="44008"/>
    <lineage>
        <taxon>Bacteria</taxon>
        <taxon>Bacillati</taxon>
        <taxon>Bacillota</taxon>
        <taxon>Bacilli</taxon>
        <taxon>Lactobacillales</taxon>
        <taxon>Enterococcaceae</taxon>
        <taxon>Enterococcus</taxon>
    </lineage>
</organism>
<proteinExistence type="predicted"/>
<dbReference type="RefSeq" id="WP_087663409.1">
    <property type="nucleotide sequence ID" value="NZ_NIBL01000002.1"/>
</dbReference>
<name>A0A200I199_9ENTE</name>
<feature type="transmembrane region" description="Helical" evidence="1">
    <location>
        <begin position="41"/>
        <end position="58"/>
    </location>
</feature>
<keyword evidence="1" id="KW-1133">Transmembrane helix</keyword>